<keyword evidence="1" id="KW-1133">Transmembrane helix</keyword>
<reference evidence="3" key="1">
    <citation type="submission" date="2016-11" db="UniProtKB">
        <authorList>
            <consortium name="WormBaseParasite"/>
        </authorList>
    </citation>
    <scope>IDENTIFICATION</scope>
</reference>
<keyword evidence="1" id="KW-0472">Membrane</keyword>
<evidence type="ECO:0000313" key="3">
    <source>
        <dbReference type="WBParaSite" id="L893_g30952.t1"/>
    </source>
</evidence>
<dbReference type="AlphaFoldDB" id="A0A1I7ZXQ4"/>
<sequence length="82" mass="9333">MEPYLRTPAVILAALIVDYFLQELFTVAGYDEIALVFTLVFLALVGCLCTWTYARYSGRMRELAAKIDKVANCIWNMFSSLK</sequence>
<proteinExistence type="predicted"/>
<evidence type="ECO:0000256" key="1">
    <source>
        <dbReference type="SAM" id="Phobius"/>
    </source>
</evidence>
<organism evidence="2 3">
    <name type="scientific">Steinernema glaseri</name>
    <dbReference type="NCBI Taxonomy" id="37863"/>
    <lineage>
        <taxon>Eukaryota</taxon>
        <taxon>Metazoa</taxon>
        <taxon>Ecdysozoa</taxon>
        <taxon>Nematoda</taxon>
        <taxon>Chromadorea</taxon>
        <taxon>Rhabditida</taxon>
        <taxon>Tylenchina</taxon>
        <taxon>Panagrolaimomorpha</taxon>
        <taxon>Strongyloidoidea</taxon>
        <taxon>Steinernematidae</taxon>
        <taxon>Steinernema</taxon>
    </lineage>
</organism>
<evidence type="ECO:0000313" key="2">
    <source>
        <dbReference type="Proteomes" id="UP000095287"/>
    </source>
</evidence>
<feature type="transmembrane region" description="Helical" evidence="1">
    <location>
        <begin position="33"/>
        <end position="54"/>
    </location>
</feature>
<dbReference type="WBParaSite" id="L893_g30952.t1">
    <property type="protein sequence ID" value="L893_g30952.t1"/>
    <property type="gene ID" value="L893_g30952"/>
</dbReference>
<name>A0A1I7ZXQ4_9BILA</name>
<keyword evidence="2" id="KW-1185">Reference proteome</keyword>
<accession>A0A1I7ZXQ4</accession>
<keyword evidence="1" id="KW-0812">Transmembrane</keyword>
<dbReference type="Proteomes" id="UP000095287">
    <property type="component" value="Unplaced"/>
</dbReference>
<protein>
    <submittedName>
        <fullName evidence="3">Uncharacterized protein</fullName>
    </submittedName>
</protein>
<feature type="transmembrane region" description="Helical" evidence="1">
    <location>
        <begin position="7"/>
        <end position="27"/>
    </location>
</feature>